<dbReference type="GO" id="GO:0000155">
    <property type="term" value="F:phosphorelay sensor kinase activity"/>
    <property type="evidence" value="ECO:0007669"/>
    <property type="project" value="InterPro"/>
</dbReference>
<evidence type="ECO:0000256" key="4">
    <source>
        <dbReference type="ARBA" id="ARBA00022475"/>
    </source>
</evidence>
<dbReference type="Gene3D" id="3.30.565.10">
    <property type="entry name" value="Histidine kinase-like ATPase, C-terminal domain"/>
    <property type="match status" value="1"/>
</dbReference>
<keyword evidence="13 14" id="KW-0472">Membrane</keyword>
<dbReference type="PROSITE" id="PS50885">
    <property type="entry name" value="HAMP"/>
    <property type="match status" value="1"/>
</dbReference>
<keyword evidence="11 14" id="KW-1133">Transmembrane helix</keyword>
<feature type="domain" description="Histidine kinase" evidence="15">
    <location>
        <begin position="460"/>
        <end position="571"/>
    </location>
</feature>
<keyword evidence="12" id="KW-0902">Two-component regulatory system</keyword>
<dbReference type="CDD" id="cd06225">
    <property type="entry name" value="HAMP"/>
    <property type="match status" value="1"/>
</dbReference>
<keyword evidence="7 14" id="KW-0812">Transmembrane</keyword>
<evidence type="ECO:0000256" key="8">
    <source>
        <dbReference type="ARBA" id="ARBA00022741"/>
    </source>
</evidence>
<evidence type="ECO:0000313" key="18">
    <source>
        <dbReference type="Proteomes" id="UP000095003"/>
    </source>
</evidence>
<dbReference type="InterPro" id="IPR005467">
    <property type="entry name" value="His_kinase_dom"/>
</dbReference>
<dbReference type="EC" id="2.7.13.3" evidence="3"/>
<evidence type="ECO:0000256" key="10">
    <source>
        <dbReference type="ARBA" id="ARBA00022840"/>
    </source>
</evidence>
<evidence type="ECO:0000256" key="5">
    <source>
        <dbReference type="ARBA" id="ARBA00022553"/>
    </source>
</evidence>
<evidence type="ECO:0000256" key="12">
    <source>
        <dbReference type="ARBA" id="ARBA00023012"/>
    </source>
</evidence>
<feature type="transmembrane region" description="Helical" evidence="14">
    <location>
        <begin position="272"/>
        <end position="292"/>
    </location>
</feature>
<dbReference type="InterPro" id="IPR036890">
    <property type="entry name" value="HATPase_C_sf"/>
</dbReference>
<name>A0A1E3ASU4_9FIRM</name>
<gene>
    <name evidence="17" type="primary">ypdA_24</name>
    <name evidence="17" type="ORF">BEH84_03715</name>
</gene>
<dbReference type="PANTHER" id="PTHR34220">
    <property type="entry name" value="SENSOR HISTIDINE KINASE YPDA"/>
    <property type="match status" value="1"/>
</dbReference>
<evidence type="ECO:0000256" key="6">
    <source>
        <dbReference type="ARBA" id="ARBA00022679"/>
    </source>
</evidence>
<accession>A0A1E3ASU4</accession>
<comment type="subcellular location">
    <subcellularLocation>
        <location evidence="2">Cell membrane</location>
        <topology evidence="2">Multi-pass membrane protein</topology>
    </subcellularLocation>
</comment>
<keyword evidence="6 17" id="KW-0808">Transferase</keyword>
<dbReference type="SMART" id="SM00387">
    <property type="entry name" value="HATPase_c"/>
    <property type="match status" value="1"/>
</dbReference>
<dbReference type="Proteomes" id="UP000095003">
    <property type="component" value="Unassembled WGS sequence"/>
</dbReference>
<keyword evidence="10" id="KW-0067">ATP-binding</keyword>
<protein>
    <recommendedName>
        <fullName evidence="3">histidine kinase</fullName>
        <ecNumber evidence="3">2.7.13.3</ecNumber>
    </recommendedName>
</protein>
<dbReference type="SUPFAM" id="SSF158472">
    <property type="entry name" value="HAMP domain-like"/>
    <property type="match status" value="1"/>
</dbReference>
<evidence type="ECO:0000259" key="16">
    <source>
        <dbReference type="PROSITE" id="PS50885"/>
    </source>
</evidence>
<evidence type="ECO:0000256" key="2">
    <source>
        <dbReference type="ARBA" id="ARBA00004651"/>
    </source>
</evidence>
<evidence type="ECO:0000256" key="11">
    <source>
        <dbReference type="ARBA" id="ARBA00022989"/>
    </source>
</evidence>
<keyword evidence="4" id="KW-1003">Cell membrane</keyword>
<dbReference type="GO" id="GO:0005524">
    <property type="term" value="F:ATP binding"/>
    <property type="evidence" value="ECO:0007669"/>
    <property type="project" value="UniProtKB-KW"/>
</dbReference>
<feature type="domain" description="HAMP" evidence="16">
    <location>
        <begin position="298"/>
        <end position="350"/>
    </location>
</feature>
<reference evidence="17 18" key="1">
    <citation type="submission" date="2016-07" db="EMBL/GenBank/DDBJ databases">
        <title>Characterization of isolates of Eisenbergiella tayi derived from blood cultures, using whole genome sequencing.</title>
        <authorList>
            <person name="Burdz T."/>
            <person name="Wiebe D."/>
            <person name="Huynh C."/>
            <person name="Bernard K."/>
        </authorList>
    </citation>
    <scope>NUCLEOTIDE SEQUENCE [LARGE SCALE GENOMIC DNA]</scope>
    <source>
        <strain evidence="17 18">NML 120489</strain>
    </source>
</reference>
<evidence type="ECO:0000256" key="13">
    <source>
        <dbReference type="ARBA" id="ARBA00023136"/>
    </source>
</evidence>
<dbReference type="Pfam" id="PF06580">
    <property type="entry name" value="His_kinase"/>
    <property type="match status" value="1"/>
</dbReference>
<dbReference type="SUPFAM" id="SSF55874">
    <property type="entry name" value="ATPase domain of HSP90 chaperone/DNA topoisomerase II/histidine kinase"/>
    <property type="match status" value="1"/>
</dbReference>
<dbReference type="PROSITE" id="PS50109">
    <property type="entry name" value="HIS_KIN"/>
    <property type="match status" value="1"/>
</dbReference>
<keyword evidence="8" id="KW-0547">Nucleotide-binding</keyword>
<dbReference type="InterPro" id="IPR003660">
    <property type="entry name" value="HAMP_dom"/>
</dbReference>
<evidence type="ECO:0000256" key="7">
    <source>
        <dbReference type="ARBA" id="ARBA00022692"/>
    </source>
</evidence>
<keyword evidence="9 17" id="KW-0418">Kinase</keyword>
<dbReference type="PANTHER" id="PTHR34220:SF11">
    <property type="entry name" value="SENSOR PROTEIN KINASE HPTS"/>
    <property type="match status" value="1"/>
</dbReference>
<dbReference type="InterPro" id="IPR003594">
    <property type="entry name" value="HATPase_dom"/>
</dbReference>
<dbReference type="Gene3D" id="6.10.340.10">
    <property type="match status" value="1"/>
</dbReference>
<organism evidence="17 18">
    <name type="scientific">Eisenbergiella tayi</name>
    <dbReference type="NCBI Taxonomy" id="1432052"/>
    <lineage>
        <taxon>Bacteria</taxon>
        <taxon>Bacillati</taxon>
        <taxon>Bacillota</taxon>
        <taxon>Clostridia</taxon>
        <taxon>Lachnospirales</taxon>
        <taxon>Lachnospiraceae</taxon>
        <taxon>Eisenbergiella</taxon>
    </lineage>
</organism>
<comment type="catalytic activity">
    <reaction evidence="1">
        <text>ATP + protein L-histidine = ADP + protein N-phospho-L-histidine.</text>
        <dbReference type="EC" id="2.7.13.3"/>
    </reaction>
</comment>
<evidence type="ECO:0000256" key="3">
    <source>
        <dbReference type="ARBA" id="ARBA00012438"/>
    </source>
</evidence>
<dbReference type="InterPro" id="IPR050640">
    <property type="entry name" value="Bact_2-comp_sensor_kinase"/>
</dbReference>
<dbReference type="AlphaFoldDB" id="A0A1E3ASU4"/>
<proteinExistence type="predicted"/>
<dbReference type="EMBL" id="MCGI01000003">
    <property type="protein sequence ID" value="ODM11286.1"/>
    <property type="molecule type" value="Genomic_DNA"/>
</dbReference>
<sequence length="572" mass="66213">MFSKQRPHTIENDLIRLTAAVLLSAILLCTIISNVILYKINYENIERYNNDMLSQISQSSNSYFRNMNHTIYNFVCSNQVQTQLMQAFKGNSFSSTTATNLRNFLILLSYSLPDCRLHLFMENPSVLPVHLEDMNFTPTPGYHYHEDLWYDSFSALPLEQMYYITTPEECHYYLNSKQDGIIIVYRIRNNSNLNTIGYLLVDVPEKVLEQALNLRNQEQFYLKIEMPEQKTILNTFPENKHGKFFEMTSYDPLMDWTLTAYTQNNYFESNSLMVMFANIFCAMLVGVAAFLFSTHFAKSLTEPLKVLTSSMHEMEAGSFGKPIYCNADNEIGYLITQYNAMNQKIDELTKKKETAELAQKDAHIAVLQNQINPHFLYNTLEIIRGIADGPSADIIKNCCNALSRMFRYNLKGSNTVTLEQELEQSKYYIYIMQLRFDYLFQVEYRIDETLLQYKIIKFSLQPFIENAIIHGFTDFQQEGTLSISILRNNDSRIQIQISDDGHGMSFDTLDGLKEAFSSIQNSPSRRLENDGIGIANTHQRLLQYFGRDYEIRMESSLETGTVVTLLLPRVLV</sequence>
<comment type="caution">
    <text evidence="17">The sequence shown here is derived from an EMBL/GenBank/DDBJ whole genome shotgun (WGS) entry which is preliminary data.</text>
</comment>
<dbReference type="InterPro" id="IPR010559">
    <property type="entry name" value="Sig_transdc_His_kin_internal"/>
</dbReference>
<evidence type="ECO:0000256" key="1">
    <source>
        <dbReference type="ARBA" id="ARBA00000085"/>
    </source>
</evidence>
<evidence type="ECO:0000256" key="9">
    <source>
        <dbReference type="ARBA" id="ARBA00022777"/>
    </source>
</evidence>
<dbReference type="Pfam" id="PF02518">
    <property type="entry name" value="HATPase_c"/>
    <property type="match status" value="1"/>
</dbReference>
<dbReference type="GO" id="GO:0005886">
    <property type="term" value="C:plasma membrane"/>
    <property type="evidence" value="ECO:0007669"/>
    <property type="project" value="UniProtKB-SubCell"/>
</dbReference>
<evidence type="ECO:0000256" key="14">
    <source>
        <dbReference type="SAM" id="Phobius"/>
    </source>
</evidence>
<evidence type="ECO:0000313" key="17">
    <source>
        <dbReference type="EMBL" id="ODM11286.1"/>
    </source>
</evidence>
<feature type="transmembrane region" description="Helical" evidence="14">
    <location>
        <begin position="14"/>
        <end position="37"/>
    </location>
</feature>
<evidence type="ECO:0000259" key="15">
    <source>
        <dbReference type="PROSITE" id="PS50109"/>
    </source>
</evidence>
<keyword evidence="5" id="KW-0597">Phosphoprotein</keyword>